<reference evidence="2" key="1">
    <citation type="journal article" date="2013" name="Nature">
        <title>The genomes of four tapeworm species reveal adaptations to parasitism.</title>
        <authorList>
            <person name="Tsai I.J."/>
            <person name="Zarowiecki M."/>
            <person name="Holroyd N."/>
            <person name="Garciarrubio A."/>
            <person name="Sanchez-Flores A."/>
            <person name="Brooks K.L."/>
            <person name="Tracey A."/>
            <person name="Bobes R.J."/>
            <person name="Fragoso G."/>
            <person name="Sciutto E."/>
            <person name="Aslett M."/>
            <person name="Beasley H."/>
            <person name="Bennett H.M."/>
            <person name="Cai J."/>
            <person name="Camicia F."/>
            <person name="Clark R."/>
            <person name="Cucher M."/>
            <person name="De Silva N."/>
            <person name="Day T.A."/>
            <person name="Deplazes P."/>
            <person name="Estrada K."/>
            <person name="Fernandez C."/>
            <person name="Holland P.W."/>
            <person name="Hou J."/>
            <person name="Hu S."/>
            <person name="Huckvale T."/>
            <person name="Hung S.S."/>
            <person name="Kamenetzky L."/>
            <person name="Keane J.A."/>
            <person name="Kiss F."/>
            <person name="Koziol U."/>
            <person name="Lambert O."/>
            <person name="Liu K."/>
            <person name="Luo X."/>
            <person name="Luo Y."/>
            <person name="Macchiaroli N."/>
            <person name="Nichol S."/>
            <person name="Paps J."/>
            <person name="Parkinson J."/>
            <person name="Pouchkina-Stantcheva N."/>
            <person name="Riddiford N."/>
            <person name="Rosenzvit M."/>
            <person name="Salinas G."/>
            <person name="Wasmuth J.D."/>
            <person name="Zamanian M."/>
            <person name="Zheng Y."/>
            <person name="Cai X."/>
            <person name="Soberon X."/>
            <person name="Olson P.D."/>
            <person name="Laclette J.P."/>
            <person name="Brehm K."/>
            <person name="Berriman M."/>
            <person name="Garciarrubio A."/>
            <person name="Bobes R.J."/>
            <person name="Fragoso G."/>
            <person name="Sanchez-Flores A."/>
            <person name="Estrada K."/>
            <person name="Cevallos M.A."/>
            <person name="Morett E."/>
            <person name="Gonzalez V."/>
            <person name="Portillo T."/>
            <person name="Ochoa-Leyva A."/>
            <person name="Jose M.V."/>
            <person name="Sciutto E."/>
            <person name="Landa A."/>
            <person name="Jimenez L."/>
            <person name="Valdes V."/>
            <person name="Carrero J.C."/>
            <person name="Larralde C."/>
            <person name="Morales-Montor J."/>
            <person name="Limon-Lason J."/>
            <person name="Soberon X."/>
            <person name="Laclette J.P."/>
        </authorList>
    </citation>
    <scope>NUCLEOTIDE SEQUENCE [LARGE SCALE GENOMIC DNA]</scope>
</reference>
<feature type="compositionally biased region" description="Basic and acidic residues" evidence="1">
    <location>
        <begin position="314"/>
        <end position="340"/>
    </location>
</feature>
<feature type="region of interest" description="Disordered" evidence="1">
    <location>
        <begin position="1"/>
        <end position="60"/>
    </location>
</feature>
<protein>
    <submittedName>
        <fullName evidence="2">Expressed conserved protein</fullName>
    </submittedName>
</protein>
<evidence type="ECO:0000313" key="3">
    <source>
        <dbReference type="Proteomes" id="UP000017246"/>
    </source>
</evidence>
<evidence type="ECO:0000256" key="1">
    <source>
        <dbReference type="SAM" id="MobiDB-lite"/>
    </source>
</evidence>
<gene>
    <name evidence="2" type="ORF">EmuJ_000154700</name>
</gene>
<feature type="compositionally biased region" description="Acidic residues" evidence="1">
    <location>
        <begin position="283"/>
        <end position="313"/>
    </location>
</feature>
<feature type="compositionally biased region" description="Basic and acidic residues" evidence="1">
    <location>
        <begin position="161"/>
        <end position="182"/>
    </location>
</feature>
<dbReference type="AlphaFoldDB" id="A0A087VZR9"/>
<proteinExistence type="predicted"/>
<feature type="compositionally biased region" description="Acidic residues" evidence="1">
    <location>
        <begin position="195"/>
        <end position="204"/>
    </location>
</feature>
<feature type="compositionally biased region" description="Acidic residues" evidence="1">
    <location>
        <begin position="230"/>
        <end position="239"/>
    </location>
</feature>
<feature type="region of interest" description="Disordered" evidence="1">
    <location>
        <begin position="125"/>
        <end position="145"/>
    </location>
</feature>
<name>A0A087VZR9_ECHMU</name>
<accession>A0A087VZR9</accession>
<dbReference type="OMA" id="AGQEHET"/>
<dbReference type="OrthoDB" id="6271770at2759"/>
<organism evidence="2 3">
    <name type="scientific">Echinococcus multilocularis</name>
    <name type="common">Fox tapeworm</name>
    <dbReference type="NCBI Taxonomy" id="6211"/>
    <lineage>
        <taxon>Eukaryota</taxon>
        <taxon>Metazoa</taxon>
        <taxon>Spiralia</taxon>
        <taxon>Lophotrochozoa</taxon>
        <taxon>Platyhelminthes</taxon>
        <taxon>Cestoda</taxon>
        <taxon>Eucestoda</taxon>
        <taxon>Cyclophyllidea</taxon>
        <taxon>Taeniidae</taxon>
        <taxon>Echinococcus</taxon>
    </lineage>
</organism>
<sequence>MGLFFSKSSSNTNASAGQEHETVFQQFTNSIRRSFRSKRPDADNANRPGLHNQPLAEEMTRTTTRVRLPIPESFHQQTAASVSSVTASKEISEQPANCPTPAEAKVSTPKTPEVAPAIARTVEAPQHTAFIPETPKDLKGDREREGEVDAALDVLKGVILEREEQEEKKDDKKDEEKDKLNHVEGILSQLAPADISDEELPETEEPAKPAVSLMAALERRKAIKEQKEKEEEEDDEEEKEMPLSHGVTNVLESIAVHSSSIRSREAANLMATFTIPPHSASEEKEEEEKEEQEEEEDKKDEEEKKEEEEEEEREDKKEGEERIKEELEKKEDKKGVEEKE</sequence>
<evidence type="ECO:0000313" key="2">
    <source>
        <dbReference type="EMBL" id="CDI97745.1"/>
    </source>
</evidence>
<keyword evidence="3" id="KW-1185">Reference proteome</keyword>
<feature type="compositionally biased region" description="Polar residues" evidence="1">
    <location>
        <begin position="23"/>
        <end position="32"/>
    </location>
</feature>
<reference evidence="2" key="2">
    <citation type="submission" date="2015-11" db="EMBL/GenBank/DDBJ databases">
        <authorList>
            <person name="Zhang Y."/>
            <person name="Guo Z."/>
        </authorList>
    </citation>
    <scope>NUCLEOTIDE SEQUENCE</scope>
</reference>
<feature type="region of interest" description="Disordered" evidence="1">
    <location>
        <begin position="72"/>
        <end position="113"/>
    </location>
</feature>
<dbReference type="EMBL" id="LN902846">
    <property type="protein sequence ID" value="CDI97745.1"/>
    <property type="molecule type" value="Genomic_DNA"/>
</dbReference>
<feature type="compositionally biased region" description="Basic and acidic residues" evidence="1">
    <location>
        <begin position="217"/>
        <end position="229"/>
    </location>
</feature>
<feature type="region of interest" description="Disordered" evidence="1">
    <location>
        <begin position="267"/>
        <end position="340"/>
    </location>
</feature>
<feature type="compositionally biased region" description="Basic and acidic residues" evidence="1">
    <location>
        <begin position="134"/>
        <end position="145"/>
    </location>
</feature>
<dbReference type="Proteomes" id="UP000017246">
    <property type="component" value="Unassembled WGS sequence"/>
</dbReference>
<feature type="region of interest" description="Disordered" evidence="1">
    <location>
        <begin position="161"/>
        <end position="248"/>
    </location>
</feature>
<feature type="compositionally biased region" description="Low complexity" evidence="1">
    <location>
        <begin position="78"/>
        <end position="88"/>
    </location>
</feature>
<feature type="compositionally biased region" description="Polar residues" evidence="1">
    <location>
        <begin position="1"/>
        <end position="16"/>
    </location>
</feature>